<dbReference type="GO" id="GO:0005524">
    <property type="term" value="F:ATP binding"/>
    <property type="evidence" value="ECO:0007669"/>
    <property type="project" value="UniProtKB-KW"/>
</dbReference>
<keyword evidence="4" id="KW-0808">Transferase</keyword>
<feature type="transmembrane region" description="Helical" evidence="9">
    <location>
        <begin position="215"/>
        <end position="234"/>
    </location>
</feature>
<evidence type="ECO:0000259" key="10">
    <source>
        <dbReference type="Pfam" id="PF02518"/>
    </source>
</evidence>
<dbReference type="GO" id="GO:0000155">
    <property type="term" value="F:phosphorelay sensor kinase activity"/>
    <property type="evidence" value="ECO:0007669"/>
    <property type="project" value="InterPro"/>
</dbReference>
<evidence type="ECO:0000313" key="12">
    <source>
        <dbReference type="EMBL" id="PZM96066.1"/>
    </source>
</evidence>
<dbReference type="SUPFAM" id="SSF55874">
    <property type="entry name" value="ATPase domain of HSP90 chaperone/DNA topoisomerase II/histidine kinase"/>
    <property type="match status" value="1"/>
</dbReference>
<feature type="domain" description="Histidine kinase/HSP90-like ATPase" evidence="10">
    <location>
        <begin position="423"/>
        <end position="516"/>
    </location>
</feature>
<feature type="domain" description="Signal transduction histidine kinase subgroup 3 dimerisation and phosphoacceptor" evidence="11">
    <location>
        <begin position="310"/>
        <end position="375"/>
    </location>
</feature>
<feature type="transmembrane region" description="Helical" evidence="9">
    <location>
        <begin position="163"/>
        <end position="183"/>
    </location>
</feature>
<keyword evidence="9" id="KW-1133">Transmembrane helix</keyword>
<dbReference type="InterPro" id="IPR011712">
    <property type="entry name" value="Sig_transdc_His_kin_sub3_dim/P"/>
</dbReference>
<evidence type="ECO:0000256" key="3">
    <source>
        <dbReference type="ARBA" id="ARBA00022553"/>
    </source>
</evidence>
<dbReference type="AlphaFoldDB" id="A0A2W4LK90"/>
<dbReference type="InterPro" id="IPR050482">
    <property type="entry name" value="Sensor_HK_TwoCompSys"/>
</dbReference>
<comment type="catalytic activity">
    <reaction evidence="1">
        <text>ATP + protein L-histidine = ADP + protein N-phospho-L-histidine.</text>
        <dbReference type="EC" id="2.7.13.3"/>
    </reaction>
</comment>
<feature type="transmembrane region" description="Helical" evidence="9">
    <location>
        <begin position="72"/>
        <end position="92"/>
    </location>
</feature>
<name>A0A2W4LK90_9PSEU</name>
<keyword evidence="3" id="KW-0597">Phosphoprotein</keyword>
<evidence type="ECO:0000256" key="6">
    <source>
        <dbReference type="ARBA" id="ARBA00022777"/>
    </source>
</evidence>
<dbReference type="EMBL" id="QGUI01000420">
    <property type="protein sequence ID" value="PZM96066.1"/>
    <property type="molecule type" value="Genomic_DNA"/>
</dbReference>
<gene>
    <name evidence="12" type="ORF">DIU77_11395</name>
</gene>
<dbReference type="EC" id="2.7.13.3" evidence="2"/>
<dbReference type="GO" id="GO:0046983">
    <property type="term" value="F:protein dimerization activity"/>
    <property type="evidence" value="ECO:0007669"/>
    <property type="project" value="InterPro"/>
</dbReference>
<evidence type="ECO:0000256" key="1">
    <source>
        <dbReference type="ARBA" id="ARBA00000085"/>
    </source>
</evidence>
<dbReference type="STRING" id="1111738.GCA_000427905_01119"/>
<sequence length="522" mass="54347">MLPGGLLLAACAVLARRNAMLGAVLGSASLIVASPIAVYRVSGYTSLLAGISLAETVAGVLLVVIAHQQLPVPKAVAATTMLVVSCLAALLLRERGDLYAETFIFGFILLVGAVVYGHRTASGKTSLTPERNSRFAPYLAQWPLIGVLAVFVFLAVLRSTQTWIGLFGLVVSVVSAWLAGLSVRHAITAGLAMSGLFVLTAVTGGALAFDFPGLAGTPIPAVQVLAGFVVTVNLVRYQTPERATGVIAVMSVAVALATAMRTGGTQLRELALSALFALGLAVAIGLYLRSRDTARAQMVSAAVAEAKSAERMALARELHDVVAHHVTGIVVQAQAAKMVAKDDPKLTQEAFDRIEAAGIEAMTAMRRLVASIRSGQPSDTPPEDATMDLAADLRKLVDSGSHGVPTELRVDIGTALPQEVARSALRIVQEALTNVGKHAEGATKAQVVVGVVDGQLGIRVSDNGRGSSSAAASRSWRDSGYGLVGMRERVELLHGRLSVGPAPGGGWVVEAWLPLNVEDTRT</sequence>
<dbReference type="Pfam" id="PF02518">
    <property type="entry name" value="HATPase_c"/>
    <property type="match status" value="1"/>
</dbReference>
<feature type="transmembrane region" description="Helical" evidence="9">
    <location>
        <begin position="246"/>
        <end position="264"/>
    </location>
</feature>
<proteinExistence type="predicted"/>
<dbReference type="PANTHER" id="PTHR24421">
    <property type="entry name" value="NITRATE/NITRITE SENSOR PROTEIN NARX-RELATED"/>
    <property type="match status" value="1"/>
</dbReference>
<evidence type="ECO:0000256" key="8">
    <source>
        <dbReference type="ARBA" id="ARBA00023012"/>
    </source>
</evidence>
<dbReference type="GO" id="GO:0016020">
    <property type="term" value="C:membrane"/>
    <property type="evidence" value="ECO:0007669"/>
    <property type="project" value="InterPro"/>
</dbReference>
<evidence type="ECO:0000256" key="9">
    <source>
        <dbReference type="SAM" id="Phobius"/>
    </source>
</evidence>
<accession>A0A2W4LK90</accession>
<dbReference type="PANTHER" id="PTHR24421:SF10">
    <property type="entry name" value="NITRATE_NITRITE SENSOR PROTEIN NARQ"/>
    <property type="match status" value="1"/>
</dbReference>
<dbReference type="Gene3D" id="1.20.5.1930">
    <property type="match status" value="1"/>
</dbReference>
<feature type="transmembrane region" description="Helical" evidence="9">
    <location>
        <begin position="138"/>
        <end position="157"/>
    </location>
</feature>
<comment type="caution">
    <text evidence="12">The sequence shown here is derived from an EMBL/GenBank/DDBJ whole genome shotgun (WGS) entry which is preliminary data.</text>
</comment>
<evidence type="ECO:0000256" key="4">
    <source>
        <dbReference type="ARBA" id="ARBA00022679"/>
    </source>
</evidence>
<protein>
    <recommendedName>
        <fullName evidence="2">histidine kinase</fullName>
        <ecNumber evidence="2">2.7.13.3</ecNumber>
    </recommendedName>
</protein>
<evidence type="ECO:0000259" key="11">
    <source>
        <dbReference type="Pfam" id="PF07730"/>
    </source>
</evidence>
<evidence type="ECO:0000256" key="2">
    <source>
        <dbReference type="ARBA" id="ARBA00012438"/>
    </source>
</evidence>
<keyword evidence="9" id="KW-0472">Membrane</keyword>
<keyword evidence="7" id="KW-0067">ATP-binding</keyword>
<feature type="transmembrane region" description="Helical" evidence="9">
    <location>
        <begin position="43"/>
        <end position="65"/>
    </location>
</feature>
<keyword evidence="5" id="KW-0547">Nucleotide-binding</keyword>
<feature type="transmembrane region" description="Helical" evidence="9">
    <location>
        <begin position="98"/>
        <end position="117"/>
    </location>
</feature>
<feature type="transmembrane region" description="Helical" evidence="9">
    <location>
        <begin position="270"/>
        <end position="288"/>
    </location>
</feature>
<dbReference type="CDD" id="cd16917">
    <property type="entry name" value="HATPase_UhpB-NarQ-NarX-like"/>
    <property type="match status" value="1"/>
</dbReference>
<dbReference type="InterPro" id="IPR003594">
    <property type="entry name" value="HATPase_dom"/>
</dbReference>
<organism evidence="12">
    <name type="scientific">Thermocrispum agreste</name>
    <dbReference type="NCBI Taxonomy" id="37925"/>
    <lineage>
        <taxon>Bacteria</taxon>
        <taxon>Bacillati</taxon>
        <taxon>Actinomycetota</taxon>
        <taxon>Actinomycetes</taxon>
        <taxon>Pseudonocardiales</taxon>
        <taxon>Pseudonocardiaceae</taxon>
        <taxon>Thermocrispum</taxon>
    </lineage>
</organism>
<keyword evidence="6 12" id="KW-0418">Kinase</keyword>
<dbReference type="Gene3D" id="3.30.565.10">
    <property type="entry name" value="Histidine kinase-like ATPase, C-terminal domain"/>
    <property type="match status" value="1"/>
</dbReference>
<evidence type="ECO:0000256" key="7">
    <source>
        <dbReference type="ARBA" id="ARBA00022840"/>
    </source>
</evidence>
<keyword evidence="8" id="KW-0902">Two-component regulatory system</keyword>
<keyword evidence="9" id="KW-0812">Transmembrane</keyword>
<dbReference type="Pfam" id="PF07730">
    <property type="entry name" value="HisKA_3"/>
    <property type="match status" value="1"/>
</dbReference>
<feature type="transmembrane region" description="Helical" evidence="9">
    <location>
        <begin position="190"/>
        <end position="209"/>
    </location>
</feature>
<reference evidence="12" key="1">
    <citation type="submission" date="2018-05" db="EMBL/GenBank/DDBJ databases">
        <authorList>
            <person name="Lanie J.A."/>
            <person name="Ng W.-L."/>
            <person name="Kazmierczak K.M."/>
            <person name="Andrzejewski T.M."/>
            <person name="Davidsen T.M."/>
            <person name="Wayne K.J."/>
            <person name="Tettelin H."/>
            <person name="Glass J.I."/>
            <person name="Rusch D."/>
            <person name="Podicherti R."/>
            <person name="Tsui H.-C.T."/>
            <person name="Winkler M.E."/>
        </authorList>
    </citation>
    <scope>NUCLEOTIDE SEQUENCE</scope>
    <source>
        <strain evidence="12">ZC4RG45</strain>
    </source>
</reference>
<dbReference type="InterPro" id="IPR036890">
    <property type="entry name" value="HATPase_C_sf"/>
</dbReference>
<evidence type="ECO:0000256" key="5">
    <source>
        <dbReference type="ARBA" id="ARBA00022741"/>
    </source>
</evidence>